<dbReference type="PROSITE" id="PS50097">
    <property type="entry name" value="BTB"/>
    <property type="match status" value="1"/>
</dbReference>
<feature type="region of interest" description="Disordered" evidence="1">
    <location>
        <begin position="351"/>
        <end position="427"/>
    </location>
</feature>
<feature type="compositionally biased region" description="Basic and acidic residues" evidence="1">
    <location>
        <begin position="157"/>
        <end position="178"/>
    </location>
</feature>
<feature type="compositionally biased region" description="Low complexity" evidence="1">
    <location>
        <begin position="64"/>
        <end position="77"/>
    </location>
</feature>
<feature type="domain" description="BTB" evidence="2">
    <location>
        <begin position="197"/>
        <end position="262"/>
    </location>
</feature>
<organism evidence="3 4">
    <name type="scientific">Schizopora paradoxa</name>
    <dbReference type="NCBI Taxonomy" id="27342"/>
    <lineage>
        <taxon>Eukaryota</taxon>
        <taxon>Fungi</taxon>
        <taxon>Dikarya</taxon>
        <taxon>Basidiomycota</taxon>
        <taxon>Agaricomycotina</taxon>
        <taxon>Agaricomycetes</taxon>
        <taxon>Hymenochaetales</taxon>
        <taxon>Schizoporaceae</taxon>
        <taxon>Schizopora</taxon>
    </lineage>
</organism>
<proteinExistence type="predicted"/>
<protein>
    <recommendedName>
        <fullName evidence="2">BTB domain-containing protein</fullName>
    </recommendedName>
</protein>
<reference evidence="3 4" key="1">
    <citation type="submission" date="2015-04" db="EMBL/GenBank/DDBJ databases">
        <title>Complete genome sequence of Schizopora paradoxa KUC8140, a cosmopolitan wood degrader in East Asia.</title>
        <authorList>
            <consortium name="DOE Joint Genome Institute"/>
            <person name="Min B."/>
            <person name="Park H."/>
            <person name="Jang Y."/>
            <person name="Kim J.-J."/>
            <person name="Kim K.H."/>
            <person name="Pangilinan J."/>
            <person name="Lipzen A."/>
            <person name="Riley R."/>
            <person name="Grigoriev I.V."/>
            <person name="Spatafora J.W."/>
            <person name="Choi I.-G."/>
        </authorList>
    </citation>
    <scope>NUCLEOTIDE SEQUENCE [LARGE SCALE GENOMIC DNA]</scope>
    <source>
        <strain evidence="3 4">KUC8140</strain>
    </source>
</reference>
<dbReference type="CDD" id="cd18186">
    <property type="entry name" value="BTB_POZ_ZBTB_KLHL-like"/>
    <property type="match status" value="1"/>
</dbReference>
<accession>A0A0H2S1B3</accession>
<evidence type="ECO:0000313" key="3">
    <source>
        <dbReference type="EMBL" id="KLO17799.1"/>
    </source>
</evidence>
<feature type="region of interest" description="Disordered" evidence="1">
    <location>
        <begin position="1"/>
        <end position="185"/>
    </location>
</feature>
<feature type="compositionally biased region" description="Low complexity" evidence="1">
    <location>
        <begin position="108"/>
        <end position="119"/>
    </location>
</feature>
<evidence type="ECO:0000256" key="1">
    <source>
        <dbReference type="SAM" id="MobiDB-lite"/>
    </source>
</evidence>
<dbReference type="OrthoDB" id="2746456at2759"/>
<feature type="compositionally biased region" description="Low complexity" evidence="1">
    <location>
        <begin position="134"/>
        <end position="156"/>
    </location>
</feature>
<dbReference type="InterPro" id="IPR011333">
    <property type="entry name" value="SKP1/BTB/POZ_sf"/>
</dbReference>
<gene>
    <name evidence="3" type="ORF">SCHPADRAFT_925657</name>
</gene>
<feature type="compositionally biased region" description="Basic and acidic residues" evidence="1">
    <location>
        <begin position="31"/>
        <end position="52"/>
    </location>
</feature>
<dbReference type="AlphaFoldDB" id="A0A0H2S1B3"/>
<dbReference type="InterPro" id="IPR000210">
    <property type="entry name" value="BTB/POZ_dom"/>
</dbReference>
<evidence type="ECO:0000259" key="2">
    <source>
        <dbReference type="PROSITE" id="PS50097"/>
    </source>
</evidence>
<dbReference type="EMBL" id="KQ085901">
    <property type="protein sequence ID" value="KLO17799.1"/>
    <property type="molecule type" value="Genomic_DNA"/>
</dbReference>
<dbReference type="Gene3D" id="3.30.710.10">
    <property type="entry name" value="Potassium Channel Kv1.1, Chain A"/>
    <property type="match status" value="1"/>
</dbReference>
<keyword evidence="4" id="KW-1185">Reference proteome</keyword>
<sequence length="554" mass="61482">MTGLPEVTTFQGTEEGSKRRGEDLPDSELECTPKRPKLEEDETEGKGEKRIQEFPPEPTSFEELLATQKQQKAALTAPADDSIDLDRDSSPEPDFAEMDHLLGRMRPSQSQTSSKSSQTRAGSKKPRSNVGNVAKSDSVSSSKPVSKQKSSQNSNASREKTASTSGKDKGVERDRPESTKTTSAAAKALRHETHWYLDGSVVVHMQNTIFRLHRSALVRKSDFFARLFEEMGDGARVEKMSGCPIVRVKGDPEDFAILLDALDDAVGLLSKAPPFATLAAILRASTTFEFTSMKEWAVSSLEQMWPNDLNSVTPISKVFAMESLQLARECDVKNVIKRVLYEIVRTGGFGLHSMEDEDEDEEEDEVVGDEAMEEDEGEGDGEDEEDEADSGEVDEEPEAADGNEEDKPIDQGNVPASNEAEDKGQNILPQDDVRKLIFARERLLSEWVLNAACAPKPMCQSGEKHKDDALLWAKLVHSSGLFEESLYDPLVGLSALANLEFPDEPYDNEGDLGVLGIDWVEEKWCPECAPRMEETFKKARTKIWQKLDVWFGLK</sequence>
<dbReference type="Proteomes" id="UP000053477">
    <property type="component" value="Unassembled WGS sequence"/>
</dbReference>
<dbReference type="InParanoid" id="A0A0H2S1B3"/>
<feature type="compositionally biased region" description="Acidic residues" evidence="1">
    <location>
        <begin position="355"/>
        <end position="404"/>
    </location>
</feature>
<evidence type="ECO:0000313" key="4">
    <source>
        <dbReference type="Proteomes" id="UP000053477"/>
    </source>
</evidence>
<name>A0A0H2S1B3_9AGAM</name>